<reference evidence="8 11" key="1">
    <citation type="submission" date="2016-11" db="EMBL/GenBank/DDBJ databases">
        <title>Whole genomes of Flavobacteriaceae.</title>
        <authorList>
            <person name="Stine C."/>
            <person name="Li C."/>
            <person name="Tadesse D."/>
        </authorList>
    </citation>
    <scope>NUCLEOTIDE SEQUENCE [LARGE SCALE GENOMIC DNA]</scope>
    <source>
        <strain evidence="8 11">ATCC 19366</strain>
    </source>
</reference>
<dbReference type="Gene3D" id="2.60.40.10">
    <property type="entry name" value="Immunoglobulins"/>
    <property type="match status" value="2"/>
</dbReference>
<organism evidence="8 11">
    <name type="scientific">Flavobacterium pectinovorum</name>
    <dbReference type="NCBI Taxonomy" id="29533"/>
    <lineage>
        <taxon>Bacteria</taxon>
        <taxon>Pseudomonadati</taxon>
        <taxon>Bacteroidota</taxon>
        <taxon>Flavobacteriia</taxon>
        <taxon>Flavobacteriales</taxon>
        <taxon>Flavobacteriaceae</taxon>
        <taxon>Flavobacterium</taxon>
    </lineage>
</organism>
<evidence type="ECO:0000256" key="5">
    <source>
        <dbReference type="ARBA" id="ARBA00023157"/>
    </source>
</evidence>
<keyword evidence="2" id="KW-0479">Metal-binding</keyword>
<evidence type="ECO:0000259" key="7">
    <source>
        <dbReference type="Pfam" id="PF18962"/>
    </source>
</evidence>
<dbReference type="Pfam" id="PF18962">
    <property type="entry name" value="Por_Secre_tail"/>
    <property type="match status" value="1"/>
</dbReference>
<evidence type="ECO:0000256" key="1">
    <source>
        <dbReference type="ARBA" id="ARBA00001913"/>
    </source>
</evidence>
<dbReference type="Gene3D" id="2.60.120.200">
    <property type="match status" value="3"/>
</dbReference>
<feature type="signal peptide" evidence="6">
    <location>
        <begin position="1"/>
        <end position="19"/>
    </location>
</feature>
<evidence type="ECO:0000313" key="10">
    <source>
        <dbReference type="Proteomes" id="UP000184216"/>
    </source>
</evidence>
<dbReference type="EMBL" id="MUHB01000020">
    <property type="protein sequence ID" value="OXB00847.1"/>
    <property type="molecule type" value="Genomic_DNA"/>
</dbReference>
<dbReference type="NCBIfam" id="TIGR04183">
    <property type="entry name" value="Por_Secre_tail"/>
    <property type="match status" value="1"/>
</dbReference>
<dbReference type="InterPro" id="IPR013320">
    <property type="entry name" value="ConA-like_dom_sf"/>
</dbReference>
<evidence type="ECO:0000256" key="4">
    <source>
        <dbReference type="ARBA" id="ARBA00022837"/>
    </source>
</evidence>
<dbReference type="GO" id="GO:0005975">
    <property type="term" value="P:carbohydrate metabolic process"/>
    <property type="evidence" value="ECO:0007669"/>
    <property type="project" value="UniProtKB-ARBA"/>
</dbReference>
<dbReference type="EMBL" id="FRBX01000008">
    <property type="protein sequence ID" value="SHN19439.1"/>
    <property type="molecule type" value="Genomic_DNA"/>
</dbReference>
<reference evidence="9 10" key="2">
    <citation type="submission" date="2016-11" db="EMBL/GenBank/DDBJ databases">
        <authorList>
            <person name="Varghese N."/>
            <person name="Submissions S."/>
        </authorList>
    </citation>
    <scope>NUCLEOTIDE SEQUENCE [LARGE SCALE GENOMIC DNA]</scope>
    <source>
        <strain evidence="9 10">DSM 6368</strain>
    </source>
</reference>
<dbReference type="Proteomes" id="UP000184216">
    <property type="component" value="Unassembled WGS sequence"/>
</dbReference>
<comment type="caution">
    <text evidence="8">The sequence shown here is derived from an EMBL/GenBank/DDBJ whole genome shotgun (WGS) entry which is preliminary data.</text>
</comment>
<proteinExistence type="predicted"/>
<keyword evidence="4" id="KW-0106">Calcium</keyword>
<evidence type="ECO:0000313" key="8">
    <source>
        <dbReference type="EMBL" id="OXB00847.1"/>
    </source>
</evidence>
<dbReference type="PANTHER" id="PTHR19277:SF125">
    <property type="entry name" value="B6"/>
    <property type="match status" value="1"/>
</dbReference>
<dbReference type="InterPro" id="IPR013783">
    <property type="entry name" value="Ig-like_fold"/>
</dbReference>
<accession>A0AB36NWN0</accession>
<feature type="chain" id="PRO_5044294161" evidence="6">
    <location>
        <begin position="20"/>
        <end position="2854"/>
    </location>
</feature>
<dbReference type="SUPFAM" id="SSF49899">
    <property type="entry name" value="Concanavalin A-like lectins/glucanases"/>
    <property type="match status" value="3"/>
</dbReference>
<evidence type="ECO:0000313" key="9">
    <source>
        <dbReference type="EMBL" id="SHN19439.1"/>
    </source>
</evidence>
<dbReference type="RefSeq" id="WP_073398199.1">
    <property type="nucleotide sequence ID" value="NZ_FRBX01000008.1"/>
</dbReference>
<evidence type="ECO:0000256" key="6">
    <source>
        <dbReference type="SAM" id="SignalP"/>
    </source>
</evidence>
<dbReference type="Pfam" id="PF13385">
    <property type="entry name" value="Laminin_G_3"/>
    <property type="match status" value="2"/>
</dbReference>
<keyword evidence="3 6" id="KW-0732">Signal</keyword>
<dbReference type="PANTHER" id="PTHR19277">
    <property type="entry name" value="PENTRAXIN"/>
    <property type="match status" value="1"/>
</dbReference>
<name>A0AB36NWN0_9FLAO</name>
<sequence length="2854" mass="315056">MRKIIAVLGMFVLGAGLYAQNTSGAKIVPVSQAIQKNGFNIQVGLPFLGQNKSGVRVTNPVDIRFPWSTLYLYKTFAEESFSVSKGFYGDKVLITWDLRANQNLVKSIKIYRRVYTEAGNLPYNLVVGLSATETTYEDKYVEGGVLYEYKVEAQGVSSASELYSTYITGIGYRNPTAVVTGNISYKGGNPVKDVVVTATPNGSGAVKGSGLNVPEFGFVDLSGLSTLISNAATFEAWVKPNGAYANDSEAAIRLFNISSSTSADNLNVTVKLNPAAKSLDVNIGASKYTLNNYFPSGNLNSRGNDLLVPVSEFNKSFVHFSVVINDNQVPLLYINGRQITQAYVTEADSKLKGVDVSYTAPYFSAVIPTGTVKLSGVTWDNAKVGGGRASYIDEIRIWKAALESSVIRTDYSRFISGNDARMVTYLRANEKAGRYAYDLSRSGFNYNQNHGKLWEANTVEANKVLWAADADNYPTTSQLGVLGVTDSKGNYQISAIQYSGSGESYNITPMYGQHKFEPNQQLVYLGLGSEVVNKIDFIDQSSFSFKGIVAFDTRGVFPSYATVATKRNDDNKNIDWFDGGANILDEGYNYYEINGEKFPKAKYWKNDAGTPTDKSDDYLDRYASIYTVGANVYIDGNIVLDANNIPVVTDDNGYFDISVPIGKHYITIKKDGHQFVYNGRFPASTSDFKEFFEDSNDPVYFVDTTRVTVVGKVIGGSVEAAKSIGFGADGLVTQTIVDSGITKKLEVSAVNNIGKADFTLGYAPLGANVTNYTKFPYTTNTASGEYRVAVIPLKYNLEANNLVIKSNPTISLLKAGTTEIFDFSEIPTVKTPEYKYKESNVDKTLTGTPYHYEKSFTYRSTPVLQVTEQTSEKSINVGEKSVSTENFPTPVYKQFVFYKIVMNRFERYTNKDSGTAVEIKVPVTDGELVKTNNLALPDSETITTDGSTLTYGFKGGIPSITPPFEIKSSLKYRLNEVDYAVENFKDTGIVLGGASDGSQTFVTEAPDVPAIILRDPPGSNSFATIAKGESISFTSEASLAHQEGFTQNVNVNSGIKFVISGGIVPTPETESEVVNGADVGVGLNNTSSDGKTMTSTYTFNKEISTSDATDYVGSDGDLYIGNSKNIFYGSFDNVEVSSTIPTKMENGISIPLPANEYVNLGTISNPVYVSKQKALMFNDRTSPTFFMYSQKHILNTLIPEYELFITNNLNGANPNSVENVNKRKQYAEKIRLWRKIILDNEKAKYTAKNSAESYKAGLTSVINNFKNKINEVYNTVNDPVAKLKLNNQLSQSNEVKSLLDANFQKNVSFDSGLGSYTQSIETSVVEAHSYSYNLVVDESVALKLGFQVNDVGIITTTNAFFQQDINSSLSEEKTTTTNIGYTIKDNDPANFLSVNVIDAFDGNGPIFITQGGRTSCPYEDAELTHFYNKTTYSDTATEINELADDKREMLSFATQKVEVPVLSVTNNNVSNVVETKKAEFELKLENNSASGSDADFLLVVDNTTNPNNALINIEQNGTIVHVPYGKQVIYKLTLGKSITDIYDYKDIKIRLQSLCDGADVSSEVLISASFVPSCSSVTVSAPLTNWVYNREKAYNTDGSTKPLAINLTGYNTKFKSFKKIDMEYRLATSPNWVRLHTYYGTPEFYDEAVKNNETEITSIGAAVSLTYNFDIAALKLSNGNYQIRARSTCTNDTEFISDIITGLVDLSAPQLFGTPLPTNGILSAGEDLKISFNENIFYNPAVSTIEIKGQTNQLKIDHNVSLHFEGANNTAVINNPKIASGNLSLEFWMNNQTASAGSVISQEEGLNIGLNNGNISFTLADVTLQGELKNDNLFHHYAFTYNNSNGDYRIFEDDTEIASKTGKANAQFANNNALVVGGNTFVGNMHDLRLWNKALTREDSYSKMYAKLIGNEANLIGYWPMTEGRDALAKDLVRFKHATVNASWDIKPKGNSYDFNNGQYLTMDNVNFVQLTKEMDATMEFWLKTDTQQEATLFSNGRGDGTDVIQSNGLSNKWSVDMDNSGNLQLKSEGRSYVLTSKGLTDNAWHHVTLLFNRAGSLRTYVDTKLVSSNEMTAIGGFSGNKIWLGARGTRDLSGKETVDRTFKGKMDEFRLWNTLRNVEQINRDSYNEVDVESIGLLLYTRLNVPDPVTTNGPRYYHADANQTVVVNNANLSSGSLNYSNDTPAIQPERQLIKFVTTNVIKDGEMIIAPVITDWASLEGQILDITVHRMFDSANNMQESPVTWTAYVNRNEVSWFAEGYNEIVDLTKNSGETKTFEITLVNKGGKQQPFTINNVPSWLSLSKTTGSIDPNTKTTIKAVIDQDVAVGEYLENLYLQTDFGYDQKLQIKLRVLAPEPNWNVDPTHFDYSMNIIGKIKVDGVLSADSYDKIAAFYNEESRGSVKLVYNEAYKEYFAFLTVYSNKNSGENLKFKIWDASQGKILEASIESVPSVPFMDNEVLGTMSKPYIFINSGLIEQEIKLNKGWTWISLNAYDPNFSDLNALTKNLTLETSNRILSHSPAQLDTYFKDQSNPLNSGWSGTISANGGLSPSKMYKVNITEEQTLKIKGKSVDVSTWSFPIKENWNWLAYPLASNQTTNEALAYFDANDGDVIKSQNLFAIYDPIIGWNGTLKYLEAGKGYMIKSTKEQTFKYPDNLEKSKNATSKNASNNEQEAIASEFKMYSQNMNAVVLLPKGFDELFVYDAKGVLKGVTRNQIVEGKELSFITVFGEDTEELSFTLGDGFTKKGTSKSFVFKGNEVLGTIANPIILEEVSKRENSIYPNPFKTALNIELNAAKKQEVKVQLYSVHGQLVFTQKMVIESGNNVISISPNIAEGVYIVEVGVDGKLVKTKVIKN</sequence>
<gene>
    <name evidence="8" type="ORF">B0A72_18925</name>
    <name evidence="9" type="ORF">SAMN05444387_4594</name>
</gene>
<evidence type="ECO:0000256" key="3">
    <source>
        <dbReference type="ARBA" id="ARBA00022729"/>
    </source>
</evidence>
<dbReference type="Proteomes" id="UP000198431">
    <property type="component" value="Unassembled WGS sequence"/>
</dbReference>
<protein>
    <submittedName>
        <fullName evidence="8">Laminin G</fullName>
    </submittedName>
    <submittedName>
        <fullName evidence="9">Por secretion system C-terminal sorting domain-containing protein</fullName>
    </submittedName>
</protein>
<dbReference type="InterPro" id="IPR026444">
    <property type="entry name" value="Secre_tail"/>
</dbReference>
<feature type="domain" description="Secretion system C-terminal sorting" evidence="7">
    <location>
        <begin position="2778"/>
        <end position="2852"/>
    </location>
</feature>
<evidence type="ECO:0000313" key="11">
    <source>
        <dbReference type="Proteomes" id="UP000198431"/>
    </source>
</evidence>
<keyword evidence="5" id="KW-1015">Disulfide bond</keyword>
<keyword evidence="10" id="KW-1185">Reference proteome</keyword>
<dbReference type="GO" id="GO:0046872">
    <property type="term" value="F:metal ion binding"/>
    <property type="evidence" value="ECO:0007669"/>
    <property type="project" value="UniProtKB-KW"/>
</dbReference>
<comment type="cofactor">
    <cofactor evidence="1">
        <name>Ca(2+)</name>
        <dbReference type="ChEBI" id="CHEBI:29108"/>
    </cofactor>
</comment>
<evidence type="ECO:0000256" key="2">
    <source>
        <dbReference type="ARBA" id="ARBA00022723"/>
    </source>
</evidence>
<dbReference type="InterPro" id="IPR051360">
    <property type="entry name" value="Neuronal_Pentraxin_Related"/>
</dbReference>
<dbReference type="GO" id="GO:0004553">
    <property type="term" value="F:hydrolase activity, hydrolyzing O-glycosyl compounds"/>
    <property type="evidence" value="ECO:0007669"/>
    <property type="project" value="UniProtKB-ARBA"/>
</dbReference>